<feature type="compositionally biased region" description="Polar residues" evidence="2">
    <location>
        <begin position="491"/>
        <end position="505"/>
    </location>
</feature>
<dbReference type="SMART" id="SM00343">
    <property type="entry name" value="ZnF_C2HC"/>
    <property type="match status" value="1"/>
</dbReference>
<proteinExistence type="predicted"/>
<protein>
    <recommendedName>
        <fullName evidence="3">CCHC-type domain-containing protein</fullName>
    </recommendedName>
</protein>
<evidence type="ECO:0000313" key="4">
    <source>
        <dbReference type="EMBL" id="CAG7818422.1"/>
    </source>
</evidence>
<evidence type="ECO:0000259" key="3">
    <source>
        <dbReference type="PROSITE" id="PS50158"/>
    </source>
</evidence>
<dbReference type="InterPro" id="IPR001878">
    <property type="entry name" value="Znf_CCHC"/>
</dbReference>
<keyword evidence="5" id="KW-1185">Reference proteome</keyword>
<dbReference type="Proteomes" id="UP000708208">
    <property type="component" value="Unassembled WGS sequence"/>
</dbReference>
<keyword evidence="1" id="KW-0479">Metal-binding</keyword>
<name>A0A8J2KKY7_9HEXA</name>
<accession>A0A8J2KKY7</accession>
<dbReference type="GO" id="GO:0003676">
    <property type="term" value="F:nucleic acid binding"/>
    <property type="evidence" value="ECO:0007669"/>
    <property type="project" value="InterPro"/>
</dbReference>
<keyword evidence="1" id="KW-0863">Zinc-finger</keyword>
<dbReference type="PROSITE" id="PS50158">
    <property type="entry name" value="ZF_CCHC"/>
    <property type="match status" value="1"/>
</dbReference>
<feature type="region of interest" description="Disordered" evidence="2">
    <location>
        <begin position="473"/>
        <end position="505"/>
    </location>
</feature>
<dbReference type="EMBL" id="CAJVCH010420613">
    <property type="protein sequence ID" value="CAG7818422.1"/>
    <property type="molecule type" value="Genomic_DNA"/>
</dbReference>
<reference evidence="4" key="1">
    <citation type="submission" date="2021-06" db="EMBL/GenBank/DDBJ databases">
        <authorList>
            <person name="Hodson N. C."/>
            <person name="Mongue J. A."/>
            <person name="Jaron S. K."/>
        </authorList>
    </citation>
    <scope>NUCLEOTIDE SEQUENCE</scope>
</reference>
<organism evidence="4 5">
    <name type="scientific">Allacma fusca</name>
    <dbReference type="NCBI Taxonomy" id="39272"/>
    <lineage>
        <taxon>Eukaryota</taxon>
        <taxon>Metazoa</taxon>
        <taxon>Ecdysozoa</taxon>
        <taxon>Arthropoda</taxon>
        <taxon>Hexapoda</taxon>
        <taxon>Collembola</taxon>
        <taxon>Symphypleona</taxon>
        <taxon>Sminthuridae</taxon>
        <taxon>Allacma</taxon>
    </lineage>
</organism>
<comment type="caution">
    <text evidence="4">The sequence shown here is derived from an EMBL/GenBank/DDBJ whole genome shotgun (WGS) entry which is preliminary data.</text>
</comment>
<keyword evidence="1" id="KW-0862">Zinc</keyword>
<evidence type="ECO:0000256" key="2">
    <source>
        <dbReference type="SAM" id="MobiDB-lite"/>
    </source>
</evidence>
<dbReference type="Pfam" id="PF00098">
    <property type="entry name" value="zf-CCHC"/>
    <property type="match status" value="1"/>
</dbReference>
<evidence type="ECO:0000313" key="5">
    <source>
        <dbReference type="Proteomes" id="UP000708208"/>
    </source>
</evidence>
<sequence>MDLYKQADLRHPHRKTNRPPDEFIWIQEFMKQTNQKDFIHLSADQAERIDYFKLESFGKIMTINIEAPVMYCNAKALLRKMLEEIISQKKVAMIIQRWDRCTYRFGIICLVAFATQEKTYLIPVLQNCQLVTKIIKFVCASPVILKIVPDSRTIVPFVFRQFQTEIIGLVDLAETHYFVTSDHPEERGKDLYYLVNYYCRKEIDSLLDFADWSLSYHNVELQSFVVNKARSTIQSFQSIKAIENEKGNYKLQQLLDNTLSQKMKRLSKLVNIKKSEDVFSCKDLQTLVGREPTENEVTLYSSMIPFFTDIAKHFDVKVQDIITNNQMADLVKVKRPTTVQVITNMFTASKYLQTRLPEIVNVINSVLPKPDHNVTITQEMEIDSDECNDLEVIQDVLSEKCATPSWADAKDGNSNAEAPVTVKMPSVSVIVSRPAAPYDPNRTCSSCGEIGHFKRNCQNGWFLNPFKLTREQLTKRKKKRGGRKVREQRQAHQTVPETTSKNFQC</sequence>
<evidence type="ECO:0000256" key="1">
    <source>
        <dbReference type="PROSITE-ProRule" id="PRU00047"/>
    </source>
</evidence>
<gene>
    <name evidence="4" type="ORF">AFUS01_LOCUS28928</name>
</gene>
<dbReference type="GO" id="GO:0008270">
    <property type="term" value="F:zinc ion binding"/>
    <property type="evidence" value="ECO:0007669"/>
    <property type="project" value="UniProtKB-KW"/>
</dbReference>
<dbReference type="AlphaFoldDB" id="A0A8J2KKY7"/>
<feature type="domain" description="CCHC-type" evidence="3">
    <location>
        <begin position="444"/>
        <end position="459"/>
    </location>
</feature>